<keyword evidence="3" id="KW-1185">Reference proteome</keyword>
<dbReference type="Proteomes" id="UP001156215">
    <property type="component" value="Chromosome"/>
</dbReference>
<protein>
    <recommendedName>
        <fullName evidence="4">Lipoprotein</fullName>
    </recommendedName>
</protein>
<gene>
    <name evidence="2" type="ORF">NB640_12060</name>
</gene>
<feature type="compositionally biased region" description="Basic and acidic residues" evidence="1">
    <location>
        <begin position="271"/>
        <end position="311"/>
    </location>
</feature>
<evidence type="ECO:0000256" key="1">
    <source>
        <dbReference type="SAM" id="MobiDB-lite"/>
    </source>
</evidence>
<organism evidence="2 3">
    <name type="scientific">Oxalobacter vibrioformis</name>
    <dbReference type="NCBI Taxonomy" id="933080"/>
    <lineage>
        <taxon>Bacteria</taxon>
        <taxon>Pseudomonadati</taxon>
        <taxon>Pseudomonadota</taxon>
        <taxon>Betaproteobacteria</taxon>
        <taxon>Burkholderiales</taxon>
        <taxon>Oxalobacteraceae</taxon>
        <taxon>Oxalobacter</taxon>
    </lineage>
</organism>
<dbReference type="KEGG" id="ovb:NB640_12060"/>
<proteinExistence type="predicted"/>
<feature type="region of interest" description="Disordered" evidence="1">
    <location>
        <begin position="271"/>
        <end position="360"/>
    </location>
</feature>
<dbReference type="RefSeq" id="WP_269308942.1">
    <property type="nucleotide sequence ID" value="NZ_CP098242.1"/>
</dbReference>
<dbReference type="AlphaFoldDB" id="A0A9E9LZY3"/>
<name>A0A9E9LZY3_9BURK</name>
<accession>A0A9E9LZY3</accession>
<reference evidence="2" key="1">
    <citation type="journal article" date="2022" name="Front. Microbiol.">
        <title>New perspectives on an old grouping: The genomic and phenotypic variability of Oxalobacter formigenes and the implications for calcium oxalate stone prevention.</title>
        <authorList>
            <person name="Chmiel J.A."/>
            <person name="Carr C."/>
            <person name="Stuivenberg G.A."/>
            <person name="Venema R."/>
            <person name="Chanyi R.M."/>
            <person name="Al K.F."/>
            <person name="Giguere D."/>
            <person name="Say H."/>
            <person name="Akouris P.P."/>
            <person name="Dominguez Romero S.A."/>
            <person name="Kwong A."/>
            <person name="Tai V."/>
            <person name="Koval S.F."/>
            <person name="Razvi H."/>
            <person name="Bjazevic J."/>
            <person name="Burton J.P."/>
        </authorList>
    </citation>
    <scope>NUCLEOTIDE SEQUENCE</scope>
    <source>
        <strain evidence="2">WoOx3</strain>
    </source>
</reference>
<dbReference type="PROSITE" id="PS51257">
    <property type="entry name" value="PROKAR_LIPOPROTEIN"/>
    <property type="match status" value="1"/>
</dbReference>
<evidence type="ECO:0000313" key="2">
    <source>
        <dbReference type="EMBL" id="WAW09938.1"/>
    </source>
</evidence>
<evidence type="ECO:0008006" key="4">
    <source>
        <dbReference type="Google" id="ProtNLM"/>
    </source>
</evidence>
<evidence type="ECO:0000313" key="3">
    <source>
        <dbReference type="Proteomes" id="UP001156215"/>
    </source>
</evidence>
<dbReference type="EMBL" id="CP098242">
    <property type="protein sequence ID" value="WAW09938.1"/>
    <property type="molecule type" value="Genomic_DNA"/>
</dbReference>
<sequence>MKKIIPVALLLLAISGCDKKTKEESSQGLNQGKINFATILVLDDLITNGINSDFVSLSPVPIVNPDDTVAADAILEDFRRDFVDAQDQYPLKLSEGLSITWNLDHNADTQYGMSFHKEDRAKNMVFAGKLSLRFDPEYYSATPYPTYSKDSSATVICREFTSATERKNDYLLWVEVAFDKCMAATDYYASVRSQLKNQQEPLKERLANIYAGKEEVNEDIAQKLVAYYQAGGAFTADSVCMTGGREECLANLKTEIIRKYDDAKATDIDSLKVRTSEKPQPKKAEEAKPEGDAPKADVTLEKPAVEEKAAPDNKAAAPAVTEEPKAAGTASEPVEKPAEAAPAPADKPAAAPGGEAKPAS</sequence>
<feature type="compositionally biased region" description="Low complexity" evidence="1">
    <location>
        <begin position="339"/>
        <end position="360"/>
    </location>
</feature>